<evidence type="ECO:0000313" key="2">
    <source>
        <dbReference type="EMBL" id="SMY17023.1"/>
    </source>
</evidence>
<feature type="transmembrane region" description="Helical" evidence="1">
    <location>
        <begin position="349"/>
        <end position="367"/>
    </location>
</feature>
<feature type="transmembrane region" description="Helical" evidence="1">
    <location>
        <begin position="6"/>
        <end position="24"/>
    </location>
</feature>
<keyword evidence="1" id="KW-0472">Membrane</keyword>
<name>A0A1Y6KXX3_9GAMM</name>
<feature type="transmembrane region" description="Helical" evidence="1">
    <location>
        <begin position="295"/>
        <end position="313"/>
    </location>
</feature>
<feature type="transmembrane region" description="Helical" evidence="1">
    <location>
        <begin position="142"/>
        <end position="163"/>
    </location>
</feature>
<proteinExistence type="predicted"/>
<protein>
    <recommendedName>
        <fullName evidence="4">EpsG family protein</fullName>
    </recommendedName>
</protein>
<feature type="transmembrane region" description="Helical" evidence="1">
    <location>
        <begin position="319"/>
        <end position="342"/>
    </location>
</feature>
<organism evidence="2 3">
    <name type="scientific">Photobacterium aquimaris</name>
    <dbReference type="NCBI Taxonomy" id="512643"/>
    <lineage>
        <taxon>Bacteria</taxon>
        <taxon>Pseudomonadati</taxon>
        <taxon>Pseudomonadota</taxon>
        <taxon>Gammaproteobacteria</taxon>
        <taxon>Vibrionales</taxon>
        <taxon>Vibrionaceae</taxon>
        <taxon>Photobacterium</taxon>
    </lineage>
</organism>
<dbReference type="AlphaFoldDB" id="A0A1Y6KXX3"/>
<feature type="transmembrane region" description="Helical" evidence="1">
    <location>
        <begin position="183"/>
        <end position="204"/>
    </location>
</feature>
<feature type="transmembrane region" description="Helical" evidence="1">
    <location>
        <begin position="267"/>
        <end position="288"/>
    </location>
</feature>
<keyword evidence="1" id="KW-0812">Transmembrane</keyword>
<keyword evidence="3" id="KW-1185">Reference proteome</keyword>
<dbReference type="Proteomes" id="UP000196485">
    <property type="component" value="Unassembled WGS sequence"/>
</dbReference>
<evidence type="ECO:0000256" key="1">
    <source>
        <dbReference type="SAM" id="Phobius"/>
    </source>
</evidence>
<feature type="transmembrane region" description="Helical" evidence="1">
    <location>
        <begin position="36"/>
        <end position="54"/>
    </location>
</feature>
<feature type="transmembrane region" description="Helical" evidence="1">
    <location>
        <begin position="113"/>
        <end position="130"/>
    </location>
</feature>
<dbReference type="EMBL" id="FYAH01000003">
    <property type="protein sequence ID" value="SMY17023.1"/>
    <property type="molecule type" value="Genomic_DNA"/>
</dbReference>
<reference evidence="3" key="1">
    <citation type="submission" date="2017-06" db="EMBL/GenBank/DDBJ databases">
        <authorList>
            <person name="Rodrigo-Torres L."/>
            <person name="Arahal R. D."/>
            <person name="Lucena T."/>
        </authorList>
    </citation>
    <scope>NUCLEOTIDE SEQUENCE [LARGE SCALE GENOMIC DNA]</scope>
    <source>
        <strain evidence="3">type strain: CECT 9192</strain>
    </source>
</reference>
<feature type="transmembrane region" description="Helical" evidence="1">
    <location>
        <begin position="373"/>
        <end position="395"/>
    </location>
</feature>
<feature type="transmembrane region" description="Helical" evidence="1">
    <location>
        <begin position="216"/>
        <end position="237"/>
    </location>
</feature>
<feature type="transmembrane region" description="Helical" evidence="1">
    <location>
        <begin position="88"/>
        <end position="107"/>
    </location>
</feature>
<evidence type="ECO:0008006" key="4">
    <source>
        <dbReference type="Google" id="ProtNLM"/>
    </source>
</evidence>
<dbReference type="InterPro" id="IPR049458">
    <property type="entry name" value="EpsG-like"/>
</dbReference>
<gene>
    <name evidence="2" type="ORF">PAQU9191_02264</name>
</gene>
<sequence>MYILSLLNIFFPFVFIFPIVIIYLFSDLDRNHRNIVFLNVIFSVAFFGFVYHRVGNTGDVYRYAISLASYAHNVQFNGRGVITNLYELNYPIWYLIYYICSIFDLSIKYINMLAGISIYGSIFYIISSLIKIYPYRAIDKSLFIISFLFISIISVYTSYKTIWAFSFTLVGIYQLSVLDKKSGYIFILLGIGIHPVSWIPTIAYFISKKIHIKTSYIGICFLIGLIIKHFSSIFYFFKNIPFIGEKIDFYIFGEWGDYRFQNNSEYVLFYLLIVLVSFLLLSVFFKIYKIDNSSVFLNYNNFIFTFMCISFLLVSYRTFSIRLIVTGVIFYYPFIYQVLIGIKSKKKNLVTLVLLLLLFLFFDPRTFNLSNPSYIIANGFPFNVFYSPLLSAFYLN</sequence>
<dbReference type="Pfam" id="PF14897">
    <property type="entry name" value="EpsG"/>
    <property type="match status" value="1"/>
</dbReference>
<dbReference type="RefSeq" id="WP_087820988.1">
    <property type="nucleotide sequence ID" value="NZ_FYAH01000003.1"/>
</dbReference>
<accession>A0A1Y6KXX3</accession>
<evidence type="ECO:0000313" key="3">
    <source>
        <dbReference type="Proteomes" id="UP000196485"/>
    </source>
</evidence>
<keyword evidence="1" id="KW-1133">Transmembrane helix</keyword>